<dbReference type="Gene3D" id="3.40.50.300">
    <property type="entry name" value="P-loop containing nucleotide triphosphate hydrolases"/>
    <property type="match status" value="1"/>
</dbReference>
<evidence type="ECO:0000256" key="1">
    <source>
        <dbReference type="SAM" id="MobiDB-lite"/>
    </source>
</evidence>
<keyword evidence="3" id="KW-1185">Reference proteome</keyword>
<dbReference type="SUPFAM" id="SSF52540">
    <property type="entry name" value="P-loop containing nucleoside triphosphate hydrolases"/>
    <property type="match status" value="1"/>
</dbReference>
<accession>A0A0D2N3V9</accession>
<gene>
    <name evidence="2" type="ORF">MNEG_7213</name>
</gene>
<dbReference type="RefSeq" id="XP_013899770.1">
    <property type="nucleotide sequence ID" value="XM_014044316.1"/>
</dbReference>
<dbReference type="Proteomes" id="UP000054498">
    <property type="component" value="Unassembled WGS sequence"/>
</dbReference>
<reference evidence="2 3" key="1">
    <citation type="journal article" date="2013" name="BMC Genomics">
        <title>Reconstruction of the lipid metabolism for the microalga Monoraphidium neglectum from its genome sequence reveals characteristics suitable for biofuel production.</title>
        <authorList>
            <person name="Bogen C."/>
            <person name="Al-Dilaimi A."/>
            <person name="Albersmeier A."/>
            <person name="Wichmann J."/>
            <person name="Grundmann M."/>
            <person name="Rupp O."/>
            <person name="Lauersen K.J."/>
            <person name="Blifernez-Klassen O."/>
            <person name="Kalinowski J."/>
            <person name="Goesmann A."/>
            <person name="Mussgnug J.H."/>
            <person name="Kruse O."/>
        </authorList>
    </citation>
    <scope>NUCLEOTIDE SEQUENCE [LARGE SCALE GENOMIC DNA]</scope>
    <source>
        <strain evidence="2 3">SAG 48.87</strain>
    </source>
</reference>
<dbReference type="STRING" id="145388.A0A0D2N3V9"/>
<dbReference type="OrthoDB" id="271259at2759"/>
<feature type="region of interest" description="Disordered" evidence="1">
    <location>
        <begin position="193"/>
        <end position="228"/>
    </location>
</feature>
<dbReference type="PANTHER" id="PTHR33477:SF2">
    <property type="entry name" value="2-PHOSPHOGLYCERATE KINASE"/>
    <property type="match status" value="1"/>
</dbReference>
<feature type="compositionally biased region" description="Low complexity" evidence="1">
    <location>
        <begin position="304"/>
        <end position="314"/>
    </location>
</feature>
<feature type="compositionally biased region" description="Gly residues" evidence="1">
    <location>
        <begin position="315"/>
        <end position="325"/>
    </location>
</feature>
<dbReference type="PANTHER" id="PTHR33477">
    <property type="entry name" value="P-LOOP NTPASE DOMAIN-CONTAINING PROTEIN LPA1 HOMOLOG 1"/>
    <property type="match status" value="1"/>
</dbReference>
<feature type="region of interest" description="Disordered" evidence="1">
    <location>
        <begin position="1"/>
        <end position="23"/>
    </location>
</feature>
<organism evidence="2 3">
    <name type="scientific">Monoraphidium neglectum</name>
    <dbReference type="NCBI Taxonomy" id="145388"/>
    <lineage>
        <taxon>Eukaryota</taxon>
        <taxon>Viridiplantae</taxon>
        <taxon>Chlorophyta</taxon>
        <taxon>core chlorophytes</taxon>
        <taxon>Chlorophyceae</taxon>
        <taxon>CS clade</taxon>
        <taxon>Sphaeropleales</taxon>
        <taxon>Selenastraceae</taxon>
        <taxon>Monoraphidium</taxon>
    </lineage>
</organism>
<dbReference type="KEGG" id="mng:MNEG_7213"/>
<evidence type="ECO:0000313" key="3">
    <source>
        <dbReference type="Proteomes" id="UP000054498"/>
    </source>
</evidence>
<name>A0A0D2N3V9_9CHLO</name>
<evidence type="ECO:0000313" key="2">
    <source>
        <dbReference type="EMBL" id="KIZ00751.1"/>
    </source>
</evidence>
<feature type="compositionally biased region" description="Gly residues" evidence="1">
    <location>
        <begin position="200"/>
        <end position="228"/>
    </location>
</feature>
<feature type="region of interest" description="Disordered" evidence="1">
    <location>
        <begin position="294"/>
        <end position="325"/>
    </location>
</feature>
<proteinExistence type="predicted"/>
<dbReference type="AlphaFoldDB" id="A0A0D2N3V9"/>
<protein>
    <recommendedName>
        <fullName evidence="4">2-phosphoglycerate kinase</fullName>
    </recommendedName>
</protein>
<dbReference type="GeneID" id="25740089"/>
<evidence type="ECO:0008006" key="4">
    <source>
        <dbReference type="Google" id="ProtNLM"/>
    </source>
</evidence>
<dbReference type="InterPro" id="IPR027417">
    <property type="entry name" value="P-loop_NTPase"/>
</dbReference>
<sequence length="454" mass="47144">MEGAAADPPLTAPSRGPKKRTGASKYDFIKDGLLCSPPDASARIVGLVPQVKVWLGDKLDHYYVLSRFLICRMLTVTKIPEIKAVKISLELKKHFVDSNKLDVTQAELESVLFGLMAARGFDEPYIRCYRMVTAFYQRRQPLVILICGTAWTGKSTVAQQLAARVNIPNVMQTDVLCDLLRAGEGSQLSKQPLWARTDLGDGGGGGGGSSGCGGSGSNSAGGGGGGAGPGDAALLGEFRRECRVVRQAMQGDLVKTISDGKPIIIEGLHLDPALFIPEFARTGVIMLPARAAPPAKGGSPPGARPAAGFATAAAPGGGAEAAGGEGDGKRHVSCVPLFVPVVVCMDEADHVLVAEEALQCQSGRCPGKTTEANAATAAIGGGGTCQQQGSASGQAAAAVPPASEALRRARVVQDYLCSFEAQGLPVVRLQYGVEGAIDRVHEYILQCIQVASAL</sequence>
<dbReference type="EMBL" id="KK101475">
    <property type="protein sequence ID" value="KIZ00751.1"/>
    <property type="molecule type" value="Genomic_DNA"/>
</dbReference>